<name>A0A1H4XB15_9ACTN</name>
<sequence length="149" mass="17210">MTVAQEKTELTAQDVIDVATEWFRALDRHDTLEEVTPFLASQGLRMVFPEITVRNLDDFRTWYDNVLNLFFDETHELTRTEVRRISATEAEISLTVNWQTKTWNPPAAHSVWKGFDADQTWTVVLENGRPKIREYSVDKITPMPGSPGL</sequence>
<dbReference type="SUPFAM" id="SSF54427">
    <property type="entry name" value="NTF2-like"/>
    <property type="match status" value="1"/>
</dbReference>
<proteinExistence type="predicted"/>
<organism evidence="1 2">
    <name type="scientific">Streptomyces misionensis</name>
    <dbReference type="NCBI Taxonomy" id="67331"/>
    <lineage>
        <taxon>Bacteria</taxon>
        <taxon>Bacillati</taxon>
        <taxon>Actinomycetota</taxon>
        <taxon>Actinomycetes</taxon>
        <taxon>Kitasatosporales</taxon>
        <taxon>Streptomycetaceae</taxon>
        <taxon>Streptomyces</taxon>
    </lineage>
</organism>
<dbReference type="InterPro" id="IPR032710">
    <property type="entry name" value="NTF2-like_dom_sf"/>
</dbReference>
<accession>A0A1H4XB15</accession>
<protein>
    <recommendedName>
        <fullName evidence="3">Nuclear transport factor 2 family protein</fullName>
    </recommendedName>
</protein>
<dbReference type="AlphaFoldDB" id="A0A1H4XB15"/>
<dbReference type="RefSeq" id="WP_070023787.1">
    <property type="nucleotide sequence ID" value="NZ_FNTD01000004.1"/>
</dbReference>
<dbReference type="Proteomes" id="UP000182375">
    <property type="component" value="Unassembled WGS sequence"/>
</dbReference>
<reference evidence="1 2" key="1">
    <citation type="submission" date="2016-10" db="EMBL/GenBank/DDBJ databases">
        <authorList>
            <person name="de Groot N.N."/>
        </authorList>
    </citation>
    <scope>NUCLEOTIDE SEQUENCE [LARGE SCALE GENOMIC DNA]</scope>
    <source>
        <strain evidence="1 2">DSM 40306</strain>
    </source>
</reference>
<evidence type="ECO:0000313" key="2">
    <source>
        <dbReference type="Proteomes" id="UP000182375"/>
    </source>
</evidence>
<dbReference type="GeneID" id="95512712"/>
<dbReference type="EMBL" id="FNTD01000004">
    <property type="protein sequence ID" value="SED02390.1"/>
    <property type="molecule type" value="Genomic_DNA"/>
</dbReference>
<dbReference type="STRING" id="67331.SAMN04490357_3574"/>
<evidence type="ECO:0000313" key="1">
    <source>
        <dbReference type="EMBL" id="SED02390.1"/>
    </source>
</evidence>
<evidence type="ECO:0008006" key="3">
    <source>
        <dbReference type="Google" id="ProtNLM"/>
    </source>
</evidence>
<gene>
    <name evidence="1" type="ORF">SAMN04490357_3574</name>
</gene>